<sequence length="635" mass="70276">MAKPLLLPWQHKKPNEELSNTGPKVCEATEAEAKEEFCLLADVFKPPFGERAPAGTARLGRRVHLTAADKRKVNKASIGLPIPRTLKLFTYNCYPFILDWTISLEAFREKYSHQGFNIISKPGFNNVSIPRPSYLHSAPAIQERTSLSGTTCFLPEPHFPTADQQILAALPDRQNRQISDNTASPVILDSRSNNTKPELLAKVYAWLDHVNVPIAAEPEFSSSVPEFVINEEVLWLLDRATRQRKSRRHQMPDTMLTERKNTSIRGSNNSRPSGSYLRPDESHTRTASNAIKDHPGTSARRPKSMPSGSQLPSCWNDEMDEFICHMEAQCEFSTKSIVRALKQRFSGLREASSPHVIQEEAIQRRIDTLDNQDNSHFKKGAEMAIVQAEANGYEIPAFDPANYPIINWEVKPDHIVLGTSPGKMIVDPNYEYSLQPRVAGGVDIDTIKIGPDTPQKTLPARARQEAYRRVQNAGTCFNTKGLKGLADIANDTNTRSSRNPNTEPTNDGALADMTNTMHHARMNSNSNHELISGMTGGPLYSTPTKNLKKAVSGDSNATIRAINNGSPTPTQGLYRSGRENAMSSSTTGTSILGFGREGFGRENSGGPSLLERRRARHENRILSLSHGVDGSPRTP</sequence>
<feature type="compositionally biased region" description="Polar residues" evidence="1">
    <location>
        <begin position="562"/>
        <end position="573"/>
    </location>
</feature>
<dbReference type="AlphaFoldDB" id="A0A8H3FXV4"/>
<organism evidence="2 3">
    <name type="scientific">Imshaugia aleurites</name>
    <dbReference type="NCBI Taxonomy" id="172621"/>
    <lineage>
        <taxon>Eukaryota</taxon>
        <taxon>Fungi</taxon>
        <taxon>Dikarya</taxon>
        <taxon>Ascomycota</taxon>
        <taxon>Pezizomycotina</taxon>
        <taxon>Lecanoromycetes</taxon>
        <taxon>OSLEUM clade</taxon>
        <taxon>Lecanoromycetidae</taxon>
        <taxon>Lecanorales</taxon>
        <taxon>Lecanorineae</taxon>
        <taxon>Parmeliaceae</taxon>
        <taxon>Imshaugia</taxon>
    </lineage>
</organism>
<feature type="compositionally biased region" description="Polar residues" evidence="1">
    <location>
        <begin position="263"/>
        <end position="273"/>
    </location>
</feature>
<evidence type="ECO:0000313" key="2">
    <source>
        <dbReference type="EMBL" id="CAF9931214.1"/>
    </source>
</evidence>
<evidence type="ECO:0000313" key="3">
    <source>
        <dbReference type="Proteomes" id="UP000664534"/>
    </source>
</evidence>
<dbReference type="EMBL" id="CAJPDT010000060">
    <property type="protein sequence ID" value="CAF9931214.1"/>
    <property type="molecule type" value="Genomic_DNA"/>
</dbReference>
<feature type="region of interest" description="Disordered" evidence="1">
    <location>
        <begin position="242"/>
        <end position="312"/>
    </location>
</feature>
<reference evidence="2" key="1">
    <citation type="submission" date="2021-03" db="EMBL/GenBank/DDBJ databases">
        <authorList>
            <person name="Tagirdzhanova G."/>
        </authorList>
    </citation>
    <scope>NUCLEOTIDE SEQUENCE</scope>
</reference>
<dbReference type="Proteomes" id="UP000664534">
    <property type="component" value="Unassembled WGS sequence"/>
</dbReference>
<accession>A0A8H3FXV4</accession>
<dbReference type="OrthoDB" id="5385110at2759"/>
<feature type="region of interest" description="Disordered" evidence="1">
    <location>
        <begin position="562"/>
        <end position="586"/>
    </location>
</feature>
<keyword evidence="3" id="KW-1185">Reference proteome</keyword>
<evidence type="ECO:0000256" key="1">
    <source>
        <dbReference type="SAM" id="MobiDB-lite"/>
    </source>
</evidence>
<comment type="caution">
    <text evidence="2">The sequence shown here is derived from an EMBL/GenBank/DDBJ whole genome shotgun (WGS) entry which is preliminary data.</text>
</comment>
<proteinExistence type="predicted"/>
<protein>
    <submittedName>
        <fullName evidence="2">Uncharacterized protein</fullName>
    </submittedName>
</protein>
<name>A0A8H3FXV4_9LECA</name>
<gene>
    <name evidence="2" type="ORF">IMSHALPRED_008562</name>
</gene>